<evidence type="ECO:0000256" key="6">
    <source>
        <dbReference type="SAM" id="MobiDB-lite"/>
    </source>
</evidence>
<dbReference type="InterPro" id="IPR036852">
    <property type="entry name" value="Peptidase_S8/S53_dom_sf"/>
</dbReference>
<evidence type="ECO:0000256" key="5">
    <source>
        <dbReference type="PROSITE-ProRule" id="PRU01240"/>
    </source>
</evidence>
<dbReference type="Pfam" id="PF20773">
    <property type="entry name" value="InhA-like_MAM"/>
    <property type="match status" value="1"/>
</dbReference>
<keyword evidence="4 5" id="KW-0720">Serine protease</keyword>
<keyword evidence="3 5" id="KW-0378">Hydrolase</keyword>
<dbReference type="Pfam" id="PF00082">
    <property type="entry name" value="Peptidase_S8"/>
    <property type="match status" value="1"/>
</dbReference>
<dbReference type="PANTHER" id="PTHR43399:SF4">
    <property type="entry name" value="CELL WALL-ASSOCIATED PROTEASE"/>
    <property type="match status" value="1"/>
</dbReference>
<dbReference type="InterPro" id="IPR015500">
    <property type="entry name" value="Peptidase_S8_subtilisin-rel"/>
</dbReference>
<dbReference type="InterPro" id="IPR013783">
    <property type="entry name" value="Ig-like_fold"/>
</dbReference>
<reference evidence="10 11" key="1">
    <citation type="journal article" date="2024" name="Int. J. Syst. Evol. Microbiol.">
        <title>Virgibacillus tibetensis sp. nov., isolated from salt lake on the Tibetan Plateau of China.</title>
        <authorList>
            <person name="Phurbu D."/>
            <person name="Liu Z.-X."/>
            <person name="Wang R."/>
            <person name="Zheng Y.-Y."/>
            <person name="Liu H.-C."/>
            <person name="Zhou Y.-G."/>
            <person name="Yu Y.-J."/>
            <person name="Li A.-H."/>
        </authorList>
    </citation>
    <scope>NUCLEOTIDE SEQUENCE [LARGE SCALE GENOMIC DNA]</scope>
    <source>
        <strain evidence="10 11">C22-A2</strain>
    </source>
</reference>
<dbReference type="InterPro" id="IPR008969">
    <property type="entry name" value="CarboxyPept-like_regulatory"/>
</dbReference>
<dbReference type="Pfam" id="PF09136">
    <property type="entry name" value="Glucodextran_B"/>
    <property type="match status" value="1"/>
</dbReference>
<keyword evidence="11" id="KW-1185">Reference proteome</keyword>
<evidence type="ECO:0000256" key="7">
    <source>
        <dbReference type="SAM" id="SignalP"/>
    </source>
</evidence>
<dbReference type="Gene3D" id="2.60.120.200">
    <property type="match status" value="1"/>
</dbReference>
<comment type="similarity">
    <text evidence="1 5">Belongs to the peptidase S8 family.</text>
</comment>
<dbReference type="CDD" id="cd07481">
    <property type="entry name" value="Peptidases_S8_BacillopeptidaseF-like"/>
    <property type="match status" value="1"/>
</dbReference>
<dbReference type="InterPro" id="IPR012103">
    <property type="entry name" value="Pept_S8A_Bpr"/>
</dbReference>
<dbReference type="PIRSF" id="PIRSF015477">
    <property type="entry name" value="Bpr"/>
    <property type="match status" value="1"/>
</dbReference>
<evidence type="ECO:0000256" key="1">
    <source>
        <dbReference type="ARBA" id="ARBA00011073"/>
    </source>
</evidence>
<evidence type="ECO:0000313" key="10">
    <source>
        <dbReference type="EMBL" id="MEC5424899.1"/>
    </source>
</evidence>
<evidence type="ECO:0000256" key="3">
    <source>
        <dbReference type="ARBA" id="ARBA00022801"/>
    </source>
</evidence>
<evidence type="ECO:0000313" key="11">
    <source>
        <dbReference type="Proteomes" id="UP001335737"/>
    </source>
</evidence>
<name>A0ABU6KJ65_9BACI</name>
<dbReference type="PROSITE" id="PS00137">
    <property type="entry name" value="SUBTILASE_HIS"/>
    <property type="match status" value="1"/>
</dbReference>
<dbReference type="EMBL" id="JARZFX010000009">
    <property type="protein sequence ID" value="MEC5424899.1"/>
    <property type="molecule type" value="Genomic_DNA"/>
</dbReference>
<dbReference type="PROSITE" id="PS00138">
    <property type="entry name" value="SUBTILASE_SER"/>
    <property type="match status" value="1"/>
</dbReference>
<evidence type="ECO:0000259" key="9">
    <source>
        <dbReference type="Pfam" id="PF05922"/>
    </source>
</evidence>
<dbReference type="PANTHER" id="PTHR43399">
    <property type="entry name" value="SUBTILISIN-RELATED"/>
    <property type="match status" value="1"/>
</dbReference>
<dbReference type="Proteomes" id="UP001335737">
    <property type="component" value="Unassembled WGS sequence"/>
</dbReference>
<dbReference type="Gene3D" id="3.40.50.200">
    <property type="entry name" value="Peptidase S8/S53 domain"/>
    <property type="match status" value="1"/>
</dbReference>
<evidence type="ECO:0000259" key="8">
    <source>
        <dbReference type="Pfam" id="PF00082"/>
    </source>
</evidence>
<dbReference type="SUPFAM" id="SSF49464">
    <property type="entry name" value="Carboxypeptidase regulatory domain-like"/>
    <property type="match status" value="2"/>
</dbReference>
<gene>
    <name evidence="10" type="ORF">QGM71_15540</name>
</gene>
<protein>
    <submittedName>
        <fullName evidence="10">S8 family serine peptidase</fullName>
    </submittedName>
</protein>
<dbReference type="InterPro" id="IPR013320">
    <property type="entry name" value="ConA-like_dom_sf"/>
</dbReference>
<dbReference type="Gene3D" id="2.60.40.1120">
    <property type="entry name" value="Carboxypeptidase-like, regulatory domain"/>
    <property type="match status" value="2"/>
</dbReference>
<evidence type="ECO:0000256" key="2">
    <source>
        <dbReference type="ARBA" id="ARBA00022670"/>
    </source>
</evidence>
<dbReference type="NCBIfam" id="NF038128">
    <property type="entry name" value="choice_anch_J"/>
    <property type="match status" value="1"/>
</dbReference>
<dbReference type="SUPFAM" id="SSF49899">
    <property type="entry name" value="Concanavalin A-like lectins/glucanases"/>
    <property type="match status" value="1"/>
</dbReference>
<feature type="region of interest" description="Disordered" evidence="6">
    <location>
        <begin position="1439"/>
        <end position="1473"/>
    </location>
</feature>
<evidence type="ECO:0000256" key="4">
    <source>
        <dbReference type="ARBA" id="ARBA00022825"/>
    </source>
</evidence>
<feature type="active site" description="Charge relay system" evidence="5">
    <location>
        <position position="445"/>
    </location>
</feature>
<dbReference type="InterPro" id="IPR051048">
    <property type="entry name" value="Peptidase_S8/S53_subtilisin"/>
</dbReference>
<dbReference type="InterPro" id="IPR000209">
    <property type="entry name" value="Peptidase_S8/S53_dom"/>
</dbReference>
<dbReference type="SUPFAM" id="SSF52743">
    <property type="entry name" value="Subtilisin-like"/>
    <property type="match status" value="1"/>
</dbReference>
<sequence>MKKKRQTRAFSIAATFLMTFSLIAPGITSAESNGKLHHSLNDSNNVSQVKVSERLFDEFMKDDKVTFLVKFSEKADTVKVAKEAKESSANAKLSAQQSEFIQRSAVVSELRETSLTSQYNVKKYLETELATGNVKDFNSYHIVNGMSVTATKEVAEKIATFAEVEKILPNETRELYTTVTEDAKTPESEIANVEWNVERVGAPAVWDMGIDGSGTVVASIDTGVQWDHPALKEKYRGYDAATDEVDHDFNWFDATVGQDEAYDDQGHGTHVTGTMVGSEPDNSNQVGVAPGAQWIAVKAFTAAGGTDVDLLAAAEWILAPTDSDGNARVDMAPDVVNNSWGGGPGLDEWYRDVVINWRAAEIFPEFSAGNTTFTNPGGPGSVAVPANYPESFATGATDINDGLASFSLQGPSPYDEIKPDISAPGVNIRSSVPGGGYEGGWNGTSMSGPAVSAVVALLRQADASLSVDDIEDILLSTATPLTNSQFPDSPNNGFGYGLVNAYDAVSSMISGLGTLEGQVTKEGEDNEAPTFEHEAPSETYAGMNLDLSIQVSDNVSVASVELNYQDADGAEQTVEASRISGDFKSGEYVALIPGEHIDGDSLTYYWVINDFGNNEVTSEEYTVAVAQGITVGYLEDFESAPAGWTVFGENNSWERGVPTSGPGSATSGENVYATNLDGPYDNYANTSLMMPPIDLPEENTSLQFNQWYNIENNWDFGHVFISTDQEDWVQLMRMTNVSDGWESTEIDLSEYSGQRVYISFNLTTDVSVVRDGLYIDDVALVDTSVDSSASQENGIENTSVHALNEVLPLNSGVTDKIDKDTLKEKVIVSEIQPMQSKEQETPTVKEAINPTLLPLGAQVSVLESGRSVNTSPADGSYSILHAAGEFTVLAEAYGYASQQQSVVIERDEVSSVDFTLEEVEQNTVSGIVTDEATGEVIEGATVLLVEDANITPVETDGDGSYSLTAYEGMYTLKVLARGYHGTEVAVNLEDGDTEVNISLEPFYTVPGGEIGYDDGTAENARAFYDAGNGWAVRMSLPEGKDSAIVTDGVFQFHDADWPNPGGTEFAVEVWDATGANGTPGQKIAGPIEAEAVRSLDEWTIVDLRENAIQVDGDFYMVYIQTGAYPNVPGLATDENGPYAERSYQVVGGAWSQSPASEGNYMIRARVSYEVDAPVITSPAEDLITNEAEITVEGSASPTTTLQLLNNGEEAGTTEVGDDGNFAITTELAEGDNEITAVTLLNGAPVDESDSVTVTLDTESPELTIDSPQDGDKTNRETVTVEGAVVDANLDFVEVNGQKATVTDGSYSKRILLDNGSNEIEVIAQDLAGNSSSETVTIEVKYNAPEIENLTPTEDQEVQAGETVMIEFDSESGLDATFTVHMPLTNITGQPSNATELPMRETTEGHYVGYWTVPSNVLAEGAVIEVKVVDDFDNETRAQAEGKVFITEEDGNGNGKGKGKGKDNGNGNNGKGNN</sequence>
<keyword evidence="2 5" id="KW-0645">Protease</keyword>
<keyword evidence="7" id="KW-0732">Signal</keyword>
<dbReference type="InterPro" id="IPR022398">
    <property type="entry name" value="Peptidase_S8_His-AS"/>
</dbReference>
<comment type="caution">
    <text evidence="10">The sequence shown here is derived from an EMBL/GenBank/DDBJ whole genome shotgun (WGS) entry which is preliminary data.</text>
</comment>
<feature type="active site" description="Charge relay system" evidence="5">
    <location>
        <position position="267"/>
    </location>
</feature>
<organism evidence="10 11">
    <name type="scientific">Virgibacillus tibetensis</name>
    <dbReference type="NCBI Taxonomy" id="3042313"/>
    <lineage>
        <taxon>Bacteria</taxon>
        <taxon>Bacillati</taxon>
        <taxon>Bacillota</taxon>
        <taxon>Bacilli</taxon>
        <taxon>Bacillales</taxon>
        <taxon>Bacillaceae</taxon>
        <taxon>Virgibacillus</taxon>
    </lineage>
</organism>
<dbReference type="Gene3D" id="2.60.40.10">
    <property type="entry name" value="Immunoglobulins"/>
    <property type="match status" value="2"/>
</dbReference>
<feature type="chain" id="PRO_5045608740" evidence="7">
    <location>
        <begin position="27"/>
        <end position="1473"/>
    </location>
</feature>
<feature type="domain" description="Inhibitor I9" evidence="9">
    <location>
        <begin position="67"/>
        <end position="175"/>
    </location>
</feature>
<feature type="active site" description="Charge relay system" evidence="5">
    <location>
        <position position="221"/>
    </location>
</feature>
<feature type="domain" description="Peptidase S8/S53" evidence="8">
    <location>
        <begin position="212"/>
        <end position="497"/>
    </location>
</feature>
<dbReference type="PRINTS" id="PR00723">
    <property type="entry name" value="SUBTILISIN"/>
</dbReference>
<dbReference type="RefSeq" id="WP_327608566.1">
    <property type="nucleotide sequence ID" value="NZ_JARZFX010000009.1"/>
</dbReference>
<dbReference type="InterPro" id="IPR010259">
    <property type="entry name" value="S8pro/Inhibitor_I9"/>
</dbReference>
<dbReference type="PROSITE" id="PS51892">
    <property type="entry name" value="SUBTILASE"/>
    <property type="match status" value="1"/>
</dbReference>
<dbReference type="Pfam" id="PF13620">
    <property type="entry name" value="CarboxypepD_reg"/>
    <property type="match status" value="1"/>
</dbReference>
<feature type="signal peptide" evidence="7">
    <location>
        <begin position="1"/>
        <end position="26"/>
    </location>
</feature>
<dbReference type="Pfam" id="PF05922">
    <property type="entry name" value="Inhibitor_I9"/>
    <property type="match status" value="1"/>
</dbReference>
<dbReference type="InterPro" id="IPR023828">
    <property type="entry name" value="Peptidase_S8_Ser-AS"/>
</dbReference>
<accession>A0ABU6KJ65</accession>
<proteinExistence type="inferred from homology"/>
<dbReference type="InterPro" id="IPR033857">
    <property type="entry name" value="Bacillopeptidase_F"/>
</dbReference>